<evidence type="ECO:0008006" key="5">
    <source>
        <dbReference type="Google" id="ProtNLM"/>
    </source>
</evidence>
<reference evidence="3 4" key="1">
    <citation type="submission" date="2020-02" db="EMBL/GenBank/DDBJ databases">
        <authorList>
            <person name="Babadi Z.K."/>
            <person name="Risdian C."/>
            <person name="Ebrahimipour G.H."/>
            <person name="Wink J."/>
        </authorList>
    </citation>
    <scope>NUCLEOTIDE SEQUENCE [LARGE SCALE GENOMIC DNA]</scope>
    <source>
        <strain evidence="3 4">ZKHCc1 1396</strain>
    </source>
</reference>
<feature type="signal peptide" evidence="2">
    <location>
        <begin position="1"/>
        <end position="22"/>
    </location>
</feature>
<dbReference type="EMBL" id="JAAIYO010000002">
    <property type="protein sequence ID" value="MBE4748482.1"/>
    <property type="molecule type" value="Genomic_DNA"/>
</dbReference>
<feature type="chain" id="PRO_5047249618" description="NigD-like C-terminal beta sandwich domain-containing protein" evidence="2">
    <location>
        <begin position="23"/>
        <end position="190"/>
    </location>
</feature>
<evidence type="ECO:0000256" key="1">
    <source>
        <dbReference type="SAM" id="MobiDB-lite"/>
    </source>
</evidence>
<dbReference type="RefSeq" id="WP_193347877.1">
    <property type="nucleotide sequence ID" value="NZ_JAAIYO010000002.1"/>
</dbReference>
<dbReference type="Gene3D" id="2.60.40.2370">
    <property type="entry name" value="NigD-like, C-terminal beta sandwich domain"/>
    <property type="match status" value="1"/>
</dbReference>
<proteinExistence type="predicted"/>
<sequence>MRLLVWSGIVCGVLLGCAGSNAARKEEAQEPPPPASVEQEAPPTPVTPPEHKAPSPAEAAEAAEGKEAVEVMPLEVTETPAPRDPIAIESQSVQGNILKLGVRHGGGCKTHRYGLAWDGRFTKTAKGEPRAELTVLHDANSDRCKALVYKDLSFDLSLLKQEWSEKGNGDHGALHLDFNGMPEQSARFKF</sequence>
<evidence type="ECO:0000313" key="4">
    <source>
        <dbReference type="Proteomes" id="UP001516472"/>
    </source>
</evidence>
<name>A0ABR9PKN6_9BACT</name>
<comment type="caution">
    <text evidence="3">The sequence shown here is derived from an EMBL/GenBank/DDBJ whole genome shotgun (WGS) entry which is preliminary data.</text>
</comment>
<dbReference type="Proteomes" id="UP001516472">
    <property type="component" value="Unassembled WGS sequence"/>
</dbReference>
<evidence type="ECO:0000256" key="2">
    <source>
        <dbReference type="SAM" id="SignalP"/>
    </source>
</evidence>
<protein>
    <recommendedName>
        <fullName evidence="5">NigD-like C-terminal beta sandwich domain-containing protein</fullName>
    </recommendedName>
</protein>
<dbReference type="PROSITE" id="PS51257">
    <property type="entry name" value="PROKAR_LIPOPROTEIN"/>
    <property type="match status" value="1"/>
</dbReference>
<feature type="region of interest" description="Disordered" evidence="1">
    <location>
        <begin position="24"/>
        <end position="65"/>
    </location>
</feature>
<dbReference type="InterPro" id="IPR038143">
    <property type="entry name" value="NigD-like_C_dom_sf"/>
</dbReference>
<accession>A0ABR9PKN6</accession>
<keyword evidence="2" id="KW-0732">Signal</keyword>
<evidence type="ECO:0000313" key="3">
    <source>
        <dbReference type="EMBL" id="MBE4748482.1"/>
    </source>
</evidence>
<gene>
    <name evidence="3" type="ORF">G4177_09930</name>
</gene>
<keyword evidence="4" id="KW-1185">Reference proteome</keyword>
<organism evidence="3 4">
    <name type="scientific">Corallococcus soli</name>
    <dbReference type="NCBI Taxonomy" id="2710757"/>
    <lineage>
        <taxon>Bacteria</taxon>
        <taxon>Pseudomonadati</taxon>
        <taxon>Myxococcota</taxon>
        <taxon>Myxococcia</taxon>
        <taxon>Myxococcales</taxon>
        <taxon>Cystobacterineae</taxon>
        <taxon>Myxococcaceae</taxon>
        <taxon>Corallococcus</taxon>
    </lineage>
</organism>